<keyword evidence="3" id="KW-1003">Cell membrane</keyword>
<comment type="subcellular location">
    <subcellularLocation>
        <location evidence="1">Cell membrane</location>
        <topology evidence="1">Multi-pass membrane protein</topology>
    </subcellularLocation>
</comment>
<feature type="transmembrane region" description="Helical" evidence="8">
    <location>
        <begin position="59"/>
        <end position="79"/>
    </location>
</feature>
<reference evidence="10 11" key="1">
    <citation type="submission" date="2022-10" db="EMBL/GenBank/DDBJ databases">
        <authorList>
            <person name="Xie J."/>
            <person name="Shen N."/>
        </authorList>
    </citation>
    <scope>NUCLEOTIDE SEQUENCE [LARGE SCALE GENOMIC DNA]</scope>
    <source>
        <strain evidence="10 11">YIM65594</strain>
    </source>
</reference>
<feature type="transmembrane region" description="Helical" evidence="8">
    <location>
        <begin position="374"/>
        <end position="397"/>
    </location>
</feature>
<dbReference type="PROSITE" id="PS00216">
    <property type="entry name" value="SUGAR_TRANSPORT_1"/>
    <property type="match status" value="1"/>
</dbReference>
<feature type="domain" description="Major facilitator superfamily (MFS) profile" evidence="9">
    <location>
        <begin position="25"/>
        <end position="477"/>
    </location>
</feature>
<keyword evidence="6 8" id="KW-0472">Membrane</keyword>
<dbReference type="Gene3D" id="1.20.1720.10">
    <property type="entry name" value="Multidrug resistance protein D"/>
    <property type="match status" value="1"/>
</dbReference>
<keyword evidence="11" id="KW-1185">Reference proteome</keyword>
<keyword evidence="5 8" id="KW-1133">Transmembrane helix</keyword>
<feature type="transmembrane region" description="Helical" evidence="8">
    <location>
        <begin position="91"/>
        <end position="110"/>
    </location>
</feature>
<protein>
    <submittedName>
        <fullName evidence="10">MFS transporter</fullName>
    </submittedName>
</protein>
<keyword evidence="7" id="KW-0046">Antibiotic resistance</keyword>
<dbReference type="InterPro" id="IPR036259">
    <property type="entry name" value="MFS_trans_sf"/>
</dbReference>
<keyword evidence="4 8" id="KW-0812">Transmembrane</keyword>
<accession>A0ABU6FDE8</accession>
<feature type="transmembrane region" description="Helical" evidence="8">
    <location>
        <begin position="418"/>
        <end position="441"/>
    </location>
</feature>
<feature type="transmembrane region" description="Helical" evidence="8">
    <location>
        <begin position="150"/>
        <end position="171"/>
    </location>
</feature>
<feature type="transmembrane region" description="Helical" evidence="8">
    <location>
        <begin position="281"/>
        <end position="302"/>
    </location>
</feature>
<feature type="transmembrane region" description="Helical" evidence="8">
    <location>
        <begin position="308"/>
        <end position="329"/>
    </location>
</feature>
<feature type="transmembrane region" description="Helical" evidence="8">
    <location>
        <begin position="177"/>
        <end position="199"/>
    </location>
</feature>
<evidence type="ECO:0000256" key="3">
    <source>
        <dbReference type="ARBA" id="ARBA00022475"/>
    </source>
</evidence>
<dbReference type="InterPro" id="IPR020846">
    <property type="entry name" value="MFS_dom"/>
</dbReference>
<feature type="transmembrane region" description="Helical" evidence="8">
    <location>
        <begin position="453"/>
        <end position="472"/>
    </location>
</feature>
<evidence type="ECO:0000313" key="11">
    <source>
        <dbReference type="Proteomes" id="UP001354931"/>
    </source>
</evidence>
<dbReference type="Proteomes" id="UP001354931">
    <property type="component" value="Unassembled WGS sequence"/>
</dbReference>
<evidence type="ECO:0000256" key="4">
    <source>
        <dbReference type="ARBA" id="ARBA00022692"/>
    </source>
</evidence>
<gene>
    <name evidence="10" type="ORF">OKJ99_31705</name>
</gene>
<evidence type="ECO:0000259" key="9">
    <source>
        <dbReference type="PROSITE" id="PS50850"/>
    </source>
</evidence>
<evidence type="ECO:0000313" key="10">
    <source>
        <dbReference type="EMBL" id="MEB8342071.1"/>
    </source>
</evidence>
<dbReference type="InterPro" id="IPR011701">
    <property type="entry name" value="MFS"/>
</dbReference>
<dbReference type="InterPro" id="IPR005829">
    <property type="entry name" value="Sugar_transporter_CS"/>
</dbReference>
<name>A0ABU6FDE8_9ACTN</name>
<evidence type="ECO:0000256" key="5">
    <source>
        <dbReference type="ARBA" id="ARBA00022989"/>
    </source>
</evidence>
<dbReference type="EMBL" id="JAOZYC010000157">
    <property type="protein sequence ID" value="MEB8342071.1"/>
    <property type="molecule type" value="Genomic_DNA"/>
</dbReference>
<evidence type="ECO:0000256" key="7">
    <source>
        <dbReference type="ARBA" id="ARBA00023251"/>
    </source>
</evidence>
<keyword evidence="2" id="KW-0813">Transport</keyword>
<dbReference type="RefSeq" id="WP_326021395.1">
    <property type="nucleotide sequence ID" value="NZ_JAOZYC010000157.1"/>
</dbReference>
<dbReference type="PANTHER" id="PTHR42718:SF46">
    <property type="entry name" value="BLR6921 PROTEIN"/>
    <property type="match status" value="1"/>
</dbReference>
<organism evidence="10 11">
    <name type="scientific">Streptomyces endophyticus</name>
    <dbReference type="NCBI Taxonomy" id="714166"/>
    <lineage>
        <taxon>Bacteria</taxon>
        <taxon>Bacillati</taxon>
        <taxon>Actinomycetota</taxon>
        <taxon>Actinomycetes</taxon>
        <taxon>Kitasatosporales</taxon>
        <taxon>Streptomycetaceae</taxon>
        <taxon>Streptomyces</taxon>
    </lineage>
</organism>
<feature type="transmembrane region" description="Helical" evidence="8">
    <location>
        <begin position="116"/>
        <end position="138"/>
    </location>
</feature>
<feature type="transmembrane region" description="Helical" evidence="8">
    <location>
        <begin position="23"/>
        <end position="47"/>
    </location>
</feature>
<dbReference type="SUPFAM" id="SSF103473">
    <property type="entry name" value="MFS general substrate transporter"/>
    <property type="match status" value="1"/>
</dbReference>
<evidence type="ECO:0000256" key="6">
    <source>
        <dbReference type="ARBA" id="ARBA00023136"/>
    </source>
</evidence>
<feature type="transmembrane region" description="Helical" evidence="8">
    <location>
        <begin position="211"/>
        <end position="231"/>
    </location>
</feature>
<evidence type="ECO:0000256" key="2">
    <source>
        <dbReference type="ARBA" id="ARBA00022448"/>
    </source>
</evidence>
<dbReference type="PANTHER" id="PTHR42718">
    <property type="entry name" value="MAJOR FACILITATOR SUPERFAMILY MULTIDRUG TRANSPORTER MFSC"/>
    <property type="match status" value="1"/>
</dbReference>
<feature type="transmembrane region" description="Helical" evidence="8">
    <location>
        <begin position="243"/>
        <end position="261"/>
    </location>
</feature>
<evidence type="ECO:0000256" key="1">
    <source>
        <dbReference type="ARBA" id="ARBA00004651"/>
    </source>
</evidence>
<dbReference type="PROSITE" id="PS50850">
    <property type="entry name" value="MFS"/>
    <property type="match status" value="1"/>
</dbReference>
<dbReference type="Gene3D" id="1.20.1250.20">
    <property type="entry name" value="MFS general substrate transporter like domains"/>
    <property type="match status" value="1"/>
</dbReference>
<dbReference type="Pfam" id="PF07690">
    <property type="entry name" value="MFS_1"/>
    <property type="match status" value="1"/>
</dbReference>
<evidence type="ECO:0000256" key="8">
    <source>
        <dbReference type="SAM" id="Phobius"/>
    </source>
</evidence>
<feature type="transmembrane region" description="Helical" evidence="8">
    <location>
        <begin position="341"/>
        <end position="362"/>
    </location>
</feature>
<dbReference type="CDD" id="cd17321">
    <property type="entry name" value="MFS_MMR_MDR_like"/>
    <property type="match status" value="1"/>
</dbReference>
<proteinExistence type="predicted"/>
<sequence>MTQDCAATAATVAPAQPAPPRRWWGLAVLGLAQLMILLDATIVNVALPSMQRDLAMSDAARPWAITSYTLAFGGLLLLAGRIADLVGRKRVFLTGLAGFAVASAAGGMAPGSGTLFAARALQGVFAALLAASALALITTTFPDLRERRRAIAIFGALGGAGGALGVTLGGVLTQTAGWRWCLYVNVLFAGAALAGSVLMPPDTAPRTRGRLDVPGALLACGGLTLLVYGFSAAENSGWTGRPVVAALSVGLVLLLIFAGWLRKARTPLLPPHLLRDPARVAALVAGACLMAAQLSLSLFLTFHLQTVLGWSAARTGLGFLPLSLITTLTATQLGTRLLPRLGARVMMASGLCVAASGLWWLSRLTVGADYVTGILPGLALFGIGMGATFLALMTTATSNLPPEDSGIAAAALNSAQQVGGSIGSAVFNTVAAGAAAAFVGPHRTALLHGFTTAVRWPLVGLLLAALGAAVLARPRRTGR</sequence>
<comment type="caution">
    <text evidence="10">The sequence shown here is derived from an EMBL/GenBank/DDBJ whole genome shotgun (WGS) entry which is preliminary data.</text>
</comment>